<accession>A0AAW0FKS1</accession>
<name>A0AAW0FKS1_9APHY</name>
<organism evidence="1 2">
    <name type="scientific">Cerrena zonata</name>
    <dbReference type="NCBI Taxonomy" id="2478898"/>
    <lineage>
        <taxon>Eukaryota</taxon>
        <taxon>Fungi</taxon>
        <taxon>Dikarya</taxon>
        <taxon>Basidiomycota</taxon>
        <taxon>Agaricomycotina</taxon>
        <taxon>Agaricomycetes</taxon>
        <taxon>Polyporales</taxon>
        <taxon>Cerrenaceae</taxon>
        <taxon>Cerrena</taxon>
    </lineage>
</organism>
<evidence type="ECO:0000313" key="2">
    <source>
        <dbReference type="Proteomes" id="UP001385951"/>
    </source>
</evidence>
<protein>
    <submittedName>
        <fullName evidence="1">Uncharacterized protein</fullName>
    </submittedName>
</protein>
<comment type="caution">
    <text evidence="1">The sequence shown here is derived from an EMBL/GenBank/DDBJ whole genome shotgun (WGS) entry which is preliminary data.</text>
</comment>
<reference evidence="1 2" key="1">
    <citation type="submission" date="2022-09" db="EMBL/GenBank/DDBJ databases">
        <authorList>
            <person name="Palmer J.M."/>
        </authorList>
    </citation>
    <scope>NUCLEOTIDE SEQUENCE [LARGE SCALE GENOMIC DNA]</scope>
    <source>
        <strain evidence="1 2">DSM 7382</strain>
    </source>
</reference>
<keyword evidence="2" id="KW-1185">Reference proteome</keyword>
<dbReference type="EMBL" id="JASBNA010000053">
    <property type="protein sequence ID" value="KAK7679937.1"/>
    <property type="molecule type" value="Genomic_DNA"/>
</dbReference>
<dbReference type="Proteomes" id="UP001385951">
    <property type="component" value="Unassembled WGS sequence"/>
</dbReference>
<gene>
    <name evidence="1" type="ORF">QCA50_016883</name>
</gene>
<proteinExistence type="predicted"/>
<sequence length="501" mass="55668">MHLYTTEIVEGKIPFAPYWDHPDNLNALCLEMLVVHALRLERRFRMSETPVIVPLTQKQSITWVQLIRSEWLLVASSDAGTSVITLWSIPHLLSACDTPVPLTEAFLSAPVKTGCIDPESSTVIFALELLGRIDSIEILSIVDDNDSSRICRLQTLDNIAHIRFLKDECIGVSLVNNLNIPSIVNWRDGSVKNLRPRPDLEGGAIAMHMGEDWVAVVRARVIEIYVLQDHKYQCWSTRGLNYSTTSAFFHVSESSLRVCVTCTAGVLVFEVYNDLESRSISLHQIWHHQPELEKLEFTSLATQGRLSPSGHNICWVQAPYEDWSSPTTDLLPGSFAMTRMTPGTDAIASEVVLLPCCDGSIPDMLSLGVYDYDDARGILVLGDAFGELAVVDFSGSDPHMISQCLAKPIETIPHADEEFLPMDAIPSHPGPPFPYLADDVNKNRGIINGRPAPKALGYWHSQRPDVRGAIHNPPEGEGWSVDEFKFRGDLTGIALLNPKLW</sequence>
<evidence type="ECO:0000313" key="1">
    <source>
        <dbReference type="EMBL" id="KAK7679937.1"/>
    </source>
</evidence>
<dbReference type="AlphaFoldDB" id="A0AAW0FKS1"/>